<feature type="compositionally biased region" description="Basic and acidic residues" evidence="1">
    <location>
        <begin position="64"/>
        <end position="78"/>
    </location>
</feature>
<reference evidence="2 3" key="1">
    <citation type="submission" date="2017-09" db="EMBL/GenBank/DDBJ databases">
        <authorList>
            <person name="Lee N."/>
            <person name="Cho B.-K."/>
        </authorList>
    </citation>
    <scope>NUCLEOTIDE SEQUENCE [LARGE SCALE GENOMIC DNA]</scope>
    <source>
        <strain evidence="2 3">ATCC 27467</strain>
    </source>
</reference>
<evidence type="ECO:0000313" key="2">
    <source>
        <dbReference type="EMBL" id="QEU77562.1"/>
    </source>
</evidence>
<organism evidence="2 3">
    <name type="scientific">Streptomyces subrutilus</name>
    <dbReference type="NCBI Taxonomy" id="36818"/>
    <lineage>
        <taxon>Bacteria</taxon>
        <taxon>Bacillati</taxon>
        <taxon>Actinomycetota</taxon>
        <taxon>Actinomycetes</taxon>
        <taxon>Kitasatosporales</taxon>
        <taxon>Streptomycetaceae</taxon>
        <taxon>Streptomyces</taxon>
    </lineage>
</organism>
<feature type="compositionally biased region" description="Basic and acidic residues" evidence="1">
    <location>
        <begin position="35"/>
        <end position="45"/>
    </location>
</feature>
<accession>A0A5P2UEC0</accession>
<sequence>MTRAVHHTSVHRRTAGGDHHRALAAVRARGARRVPRPDPDHRAGDADGGPAPLLTVRPPTMTGHGHERGRQTADRRPV</sequence>
<dbReference type="EMBL" id="CP023701">
    <property type="protein sequence ID" value="QEU77562.1"/>
    <property type="molecule type" value="Genomic_DNA"/>
</dbReference>
<evidence type="ECO:0000313" key="3">
    <source>
        <dbReference type="Proteomes" id="UP000326831"/>
    </source>
</evidence>
<dbReference type="AlphaFoldDB" id="A0A5P2UEC0"/>
<name>A0A5P2UEC0_9ACTN</name>
<keyword evidence="3" id="KW-1185">Reference proteome</keyword>
<feature type="compositionally biased region" description="Basic residues" evidence="1">
    <location>
        <begin position="1"/>
        <end position="14"/>
    </location>
</feature>
<evidence type="ECO:0000256" key="1">
    <source>
        <dbReference type="SAM" id="MobiDB-lite"/>
    </source>
</evidence>
<dbReference type="Proteomes" id="UP000326831">
    <property type="component" value="Chromosome"/>
</dbReference>
<protein>
    <submittedName>
        <fullName evidence="2">Uncharacterized protein</fullName>
    </submittedName>
</protein>
<feature type="region of interest" description="Disordered" evidence="1">
    <location>
        <begin position="1"/>
        <end position="78"/>
    </location>
</feature>
<gene>
    <name evidence="2" type="ORF">CP968_04020</name>
</gene>
<dbReference type="KEGG" id="ssub:CP968_04020"/>
<proteinExistence type="predicted"/>